<organism evidence="1 2">
    <name type="scientific">Elysia crispata</name>
    <name type="common">lettuce slug</name>
    <dbReference type="NCBI Taxonomy" id="231223"/>
    <lineage>
        <taxon>Eukaryota</taxon>
        <taxon>Metazoa</taxon>
        <taxon>Spiralia</taxon>
        <taxon>Lophotrochozoa</taxon>
        <taxon>Mollusca</taxon>
        <taxon>Gastropoda</taxon>
        <taxon>Heterobranchia</taxon>
        <taxon>Euthyneura</taxon>
        <taxon>Panpulmonata</taxon>
        <taxon>Sacoglossa</taxon>
        <taxon>Placobranchoidea</taxon>
        <taxon>Plakobranchidae</taxon>
        <taxon>Elysia</taxon>
    </lineage>
</organism>
<gene>
    <name evidence="1" type="ORF">RRG08_056822</name>
</gene>
<reference evidence="1" key="1">
    <citation type="journal article" date="2023" name="G3 (Bethesda)">
        <title>A reference genome for the long-term kleptoplast-retaining sea slug Elysia crispata morphotype clarki.</title>
        <authorList>
            <person name="Eastman K.E."/>
            <person name="Pendleton A.L."/>
            <person name="Shaikh M.A."/>
            <person name="Suttiyut T."/>
            <person name="Ogas R."/>
            <person name="Tomko P."/>
            <person name="Gavelis G."/>
            <person name="Widhalm J.R."/>
            <person name="Wisecaver J.H."/>
        </authorList>
    </citation>
    <scope>NUCLEOTIDE SEQUENCE</scope>
    <source>
        <strain evidence="1">ECLA1</strain>
    </source>
</reference>
<evidence type="ECO:0000313" key="2">
    <source>
        <dbReference type="Proteomes" id="UP001283361"/>
    </source>
</evidence>
<sequence length="87" mass="10003">MMGPDSEQQWVTIDSEINDSFFSLAHPQFSLMSRHSQALLIIKFPFSTMLSVKGPIDKTCPSLDGSNLRFDHDDVTNTNRWEDWQGR</sequence>
<dbReference type="Proteomes" id="UP001283361">
    <property type="component" value="Unassembled WGS sequence"/>
</dbReference>
<comment type="caution">
    <text evidence="1">The sequence shown here is derived from an EMBL/GenBank/DDBJ whole genome shotgun (WGS) entry which is preliminary data.</text>
</comment>
<proteinExistence type="predicted"/>
<dbReference type="EMBL" id="JAWDGP010002185">
    <property type="protein sequence ID" value="KAK3784867.1"/>
    <property type="molecule type" value="Genomic_DNA"/>
</dbReference>
<keyword evidence="2" id="KW-1185">Reference proteome</keyword>
<protein>
    <submittedName>
        <fullName evidence="1">Uncharacterized protein</fullName>
    </submittedName>
</protein>
<accession>A0AAE1AC50</accession>
<dbReference type="AlphaFoldDB" id="A0AAE1AC50"/>
<evidence type="ECO:0000313" key="1">
    <source>
        <dbReference type="EMBL" id="KAK3784867.1"/>
    </source>
</evidence>
<name>A0AAE1AC50_9GAST</name>